<comment type="caution">
    <text evidence="1">The sequence shown here is derived from an EMBL/GenBank/DDBJ whole genome shotgun (WGS) entry which is preliminary data.</text>
</comment>
<evidence type="ECO:0000313" key="1">
    <source>
        <dbReference type="EMBL" id="GLU45786.1"/>
    </source>
</evidence>
<evidence type="ECO:0000313" key="2">
    <source>
        <dbReference type="Proteomes" id="UP001165092"/>
    </source>
</evidence>
<dbReference type="AlphaFoldDB" id="A0A9W6P2A0"/>
<sequence>MGVQLFSDGVLRLPSSLSSASPSPCGAVVSQISGVRTAAQQIESEVRQDGSYYEGDYTTLERHLDALEKLEEDAGEQVVTNAGERADAVADFLNAIDAGDEAGVTKSLDLITDTDDSMRSACS</sequence>
<reference evidence="1" key="1">
    <citation type="submission" date="2023-02" db="EMBL/GenBank/DDBJ databases">
        <title>Nocardiopsis ansamitocini NBRC 112285.</title>
        <authorList>
            <person name="Ichikawa N."/>
            <person name="Sato H."/>
            <person name="Tonouchi N."/>
        </authorList>
    </citation>
    <scope>NUCLEOTIDE SEQUENCE</scope>
    <source>
        <strain evidence="1">NBRC 112285</strain>
    </source>
</reference>
<proteinExistence type="predicted"/>
<gene>
    <name evidence="1" type="ORF">Nans01_01370</name>
</gene>
<organism evidence="1 2">
    <name type="scientific">Nocardiopsis ansamitocini</name>
    <dbReference type="NCBI Taxonomy" id="1670832"/>
    <lineage>
        <taxon>Bacteria</taxon>
        <taxon>Bacillati</taxon>
        <taxon>Actinomycetota</taxon>
        <taxon>Actinomycetes</taxon>
        <taxon>Streptosporangiales</taxon>
        <taxon>Nocardiopsidaceae</taxon>
        <taxon>Nocardiopsis</taxon>
    </lineage>
</organism>
<dbReference type="EMBL" id="BSQG01000001">
    <property type="protein sequence ID" value="GLU45786.1"/>
    <property type="molecule type" value="Genomic_DNA"/>
</dbReference>
<name>A0A9W6P2A0_9ACTN</name>
<accession>A0A9W6P2A0</accession>
<dbReference type="Proteomes" id="UP001165092">
    <property type="component" value="Unassembled WGS sequence"/>
</dbReference>
<protein>
    <submittedName>
        <fullName evidence="1">Uncharacterized protein</fullName>
    </submittedName>
</protein>
<keyword evidence="2" id="KW-1185">Reference proteome</keyword>